<dbReference type="InterPro" id="IPR032799">
    <property type="entry name" value="TAXi_C"/>
</dbReference>
<dbReference type="Gene3D" id="2.40.70.10">
    <property type="entry name" value="Acid Proteases"/>
    <property type="match status" value="1"/>
</dbReference>
<evidence type="ECO:0000256" key="1">
    <source>
        <dbReference type="ARBA" id="ARBA00022670"/>
    </source>
</evidence>
<dbReference type="InterPro" id="IPR021109">
    <property type="entry name" value="Peptidase_aspartic_dom_sf"/>
</dbReference>
<dbReference type="PANTHER" id="PTHR47967:SF128">
    <property type="entry name" value="ASPARTIC PROTEINASE CDR1-LIKE"/>
    <property type="match status" value="1"/>
</dbReference>
<dbReference type="GO" id="GO:0005576">
    <property type="term" value="C:extracellular region"/>
    <property type="evidence" value="ECO:0007669"/>
    <property type="project" value="TreeGrafter"/>
</dbReference>
<dbReference type="Proteomes" id="UP000594263">
    <property type="component" value="Unplaced"/>
</dbReference>
<accession>A0A7N0U760</accession>
<name>A0A7N0U760_KALFE</name>
<dbReference type="InterPro" id="IPR051708">
    <property type="entry name" value="Plant_Aspart_Prot_A1"/>
</dbReference>
<proteinExistence type="predicted"/>
<dbReference type="AlphaFoldDB" id="A0A7N0U760"/>
<keyword evidence="5" id="KW-1185">Reference proteome</keyword>
<dbReference type="SUPFAM" id="SSF50630">
    <property type="entry name" value="Acid proteases"/>
    <property type="match status" value="1"/>
</dbReference>
<sequence length="190" mass="21789">MGWGPRSFVTQIHSISHGKFSYCFPPIYQAARGLPVFLRLDSDIPHYSDLTNTRLLRYGPDESYYANLFDMSINNMRLNIPLSYFQKGGPDISGCYFTRPLQRKPARGHENLPLVNFHFEGNVDVVVKPETSFHINSEYVHYEYICLVIVPCEGYGMTIIGSKTQANKLFVYDIPAQRLYFGSRDCSQNP</sequence>
<dbReference type="EnsemblPlants" id="Kaladp0057s0004.1.v1.1">
    <property type="protein sequence ID" value="Kaladp0057s0004.1.v1.1"/>
    <property type="gene ID" value="Kaladp0057s0004.v1.1"/>
</dbReference>
<protein>
    <recommendedName>
        <fullName evidence="3">Xylanase inhibitor C-terminal domain-containing protein</fullName>
    </recommendedName>
</protein>
<dbReference type="Gramene" id="Kaladp0057s0004.1.v1.1">
    <property type="protein sequence ID" value="Kaladp0057s0004.1.v1.1"/>
    <property type="gene ID" value="Kaladp0057s0004.v1.1"/>
</dbReference>
<evidence type="ECO:0000313" key="5">
    <source>
        <dbReference type="Proteomes" id="UP000594263"/>
    </source>
</evidence>
<keyword evidence="2" id="KW-0378">Hydrolase</keyword>
<evidence type="ECO:0000256" key="2">
    <source>
        <dbReference type="ARBA" id="ARBA00022801"/>
    </source>
</evidence>
<reference evidence="4" key="1">
    <citation type="submission" date="2021-01" db="UniProtKB">
        <authorList>
            <consortium name="EnsemblPlants"/>
        </authorList>
    </citation>
    <scope>IDENTIFICATION</scope>
</reference>
<keyword evidence="1" id="KW-0645">Protease</keyword>
<feature type="domain" description="Xylanase inhibitor C-terminal" evidence="3">
    <location>
        <begin position="95"/>
        <end position="182"/>
    </location>
</feature>
<dbReference type="Pfam" id="PF14541">
    <property type="entry name" value="TAXi_C"/>
    <property type="match status" value="1"/>
</dbReference>
<evidence type="ECO:0000259" key="3">
    <source>
        <dbReference type="Pfam" id="PF14541"/>
    </source>
</evidence>
<dbReference type="GO" id="GO:0008233">
    <property type="term" value="F:peptidase activity"/>
    <property type="evidence" value="ECO:0007669"/>
    <property type="project" value="UniProtKB-KW"/>
</dbReference>
<dbReference type="PANTHER" id="PTHR47967">
    <property type="entry name" value="OS07G0603500 PROTEIN-RELATED"/>
    <property type="match status" value="1"/>
</dbReference>
<evidence type="ECO:0000313" key="4">
    <source>
        <dbReference type="EnsemblPlants" id="Kaladp0057s0004.1.v1.1"/>
    </source>
</evidence>
<organism evidence="4 5">
    <name type="scientific">Kalanchoe fedtschenkoi</name>
    <name type="common">Lavender scallops</name>
    <name type="synonym">South American air plant</name>
    <dbReference type="NCBI Taxonomy" id="63787"/>
    <lineage>
        <taxon>Eukaryota</taxon>
        <taxon>Viridiplantae</taxon>
        <taxon>Streptophyta</taxon>
        <taxon>Embryophyta</taxon>
        <taxon>Tracheophyta</taxon>
        <taxon>Spermatophyta</taxon>
        <taxon>Magnoliopsida</taxon>
        <taxon>eudicotyledons</taxon>
        <taxon>Gunneridae</taxon>
        <taxon>Pentapetalae</taxon>
        <taxon>Saxifragales</taxon>
        <taxon>Crassulaceae</taxon>
        <taxon>Kalanchoe</taxon>
    </lineage>
</organism>
<dbReference type="GO" id="GO:0006508">
    <property type="term" value="P:proteolysis"/>
    <property type="evidence" value="ECO:0007669"/>
    <property type="project" value="UniProtKB-KW"/>
</dbReference>